<proteinExistence type="inferred from homology"/>
<dbReference type="PANTHER" id="PTHR39428">
    <property type="entry name" value="F420H(2)-DEPENDENT QUINONE REDUCTASE RV1261C"/>
    <property type="match status" value="1"/>
</dbReference>
<evidence type="ECO:0000256" key="1">
    <source>
        <dbReference type="ARBA" id="ARBA00008710"/>
    </source>
</evidence>
<reference evidence="3" key="1">
    <citation type="submission" date="2020-11" db="EMBL/GenBank/DDBJ databases">
        <title>Isolation and identification of active actinomycetes.</title>
        <authorList>
            <person name="Sun X."/>
        </authorList>
    </citation>
    <scope>NUCLEOTIDE SEQUENCE</scope>
    <source>
        <strain evidence="3">NEAU-A11</strain>
    </source>
</reference>
<dbReference type="NCBIfam" id="TIGR00026">
    <property type="entry name" value="hi_GC_TIGR00026"/>
    <property type="match status" value="1"/>
</dbReference>
<dbReference type="EMBL" id="JADQTO010000011">
    <property type="protein sequence ID" value="MBG0564332.1"/>
    <property type="molecule type" value="Genomic_DNA"/>
</dbReference>
<dbReference type="InterPro" id="IPR012349">
    <property type="entry name" value="Split_barrel_FMN-bd"/>
</dbReference>
<evidence type="ECO:0000256" key="2">
    <source>
        <dbReference type="ARBA" id="ARBA00049106"/>
    </source>
</evidence>
<evidence type="ECO:0000313" key="3">
    <source>
        <dbReference type="EMBL" id="MBG0564332.1"/>
    </source>
</evidence>
<sequence>MSDWNTQIIEEFRANEGRVGGPFAGAPMILVHHRGRKSGREVVAPLMYLPHETDPDIMYVIASKGGAPTHPQWYHNLLAAGEATAEVGTETFPVTVKELTGDDRDRAFNEQARRYPGFADYERKTAGIRVIPVLELTRIR</sequence>
<dbReference type="GO" id="GO:0070967">
    <property type="term" value="F:coenzyme F420 binding"/>
    <property type="evidence" value="ECO:0007669"/>
    <property type="project" value="TreeGrafter"/>
</dbReference>
<accession>A0A931CAF2</accession>
<dbReference type="PANTHER" id="PTHR39428:SF1">
    <property type="entry name" value="F420H(2)-DEPENDENT QUINONE REDUCTASE RV1261C"/>
    <property type="match status" value="1"/>
</dbReference>
<keyword evidence="4" id="KW-1185">Reference proteome</keyword>
<dbReference type="GO" id="GO:0016491">
    <property type="term" value="F:oxidoreductase activity"/>
    <property type="evidence" value="ECO:0007669"/>
    <property type="project" value="InterPro"/>
</dbReference>
<name>A0A931CAF2_9ACTN</name>
<evidence type="ECO:0000313" key="4">
    <source>
        <dbReference type="Proteomes" id="UP000598146"/>
    </source>
</evidence>
<comment type="caution">
    <text evidence="3">The sequence shown here is derived from an EMBL/GenBank/DDBJ whole genome shotgun (WGS) entry which is preliminary data.</text>
</comment>
<dbReference type="Pfam" id="PF04075">
    <property type="entry name" value="F420H2_quin_red"/>
    <property type="match status" value="1"/>
</dbReference>
<organism evidence="3 4">
    <name type="scientific">Actinoplanes aureus</name>
    <dbReference type="NCBI Taxonomy" id="2792083"/>
    <lineage>
        <taxon>Bacteria</taxon>
        <taxon>Bacillati</taxon>
        <taxon>Actinomycetota</taxon>
        <taxon>Actinomycetes</taxon>
        <taxon>Micromonosporales</taxon>
        <taxon>Micromonosporaceae</taxon>
        <taxon>Actinoplanes</taxon>
    </lineage>
</organism>
<dbReference type="RefSeq" id="WP_196416124.1">
    <property type="nucleotide sequence ID" value="NZ_JADQTO010000011.1"/>
</dbReference>
<comment type="catalytic activity">
    <reaction evidence="2">
        <text>oxidized coenzyme F420-(gamma-L-Glu)(n) + a quinol + H(+) = reduced coenzyme F420-(gamma-L-Glu)(n) + a quinone</text>
        <dbReference type="Rhea" id="RHEA:39663"/>
        <dbReference type="Rhea" id="RHEA-COMP:12939"/>
        <dbReference type="Rhea" id="RHEA-COMP:14378"/>
        <dbReference type="ChEBI" id="CHEBI:15378"/>
        <dbReference type="ChEBI" id="CHEBI:24646"/>
        <dbReference type="ChEBI" id="CHEBI:132124"/>
        <dbReference type="ChEBI" id="CHEBI:133980"/>
        <dbReference type="ChEBI" id="CHEBI:139511"/>
    </reaction>
</comment>
<protein>
    <submittedName>
        <fullName evidence="3">Nitroreductase family deazaflavin-dependent oxidoreductase</fullName>
    </submittedName>
</protein>
<dbReference type="AlphaFoldDB" id="A0A931CAF2"/>
<dbReference type="InterPro" id="IPR004378">
    <property type="entry name" value="F420H2_quin_Rdtase"/>
</dbReference>
<dbReference type="Gene3D" id="2.30.110.10">
    <property type="entry name" value="Electron Transport, Fmn-binding Protein, Chain A"/>
    <property type="match status" value="1"/>
</dbReference>
<gene>
    <name evidence="3" type="ORF">I4J89_23055</name>
</gene>
<dbReference type="GO" id="GO:0005886">
    <property type="term" value="C:plasma membrane"/>
    <property type="evidence" value="ECO:0007669"/>
    <property type="project" value="TreeGrafter"/>
</dbReference>
<comment type="similarity">
    <text evidence="1">Belongs to the F420H(2)-dependent quinone reductase family.</text>
</comment>
<dbReference type="Proteomes" id="UP000598146">
    <property type="component" value="Unassembled WGS sequence"/>
</dbReference>